<proteinExistence type="predicted"/>
<accession>A0A1G7TVR3</accession>
<dbReference type="PANTHER" id="PTHR44520">
    <property type="entry name" value="RESPONSE REGULATOR RCP1-RELATED"/>
    <property type="match status" value="1"/>
</dbReference>
<dbReference type="PROSITE" id="PS50110">
    <property type="entry name" value="RESPONSE_REGULATORY"/>
    <property type="match status" value="1"/>
</dbReference>
<dbReference type="Proteomes" id="UP000199296">
    <property type="component" value="Unassembled WGS sequence"/>
</dbReference>
<dbReference type="PANTHER" id="PTHR44520:SF2">
    <property type="entry name" value="RESPONSE REGULATOR RCP1"/>
    <property type="match status" value="1"/>
</dbReference>
<reference evidence="3 4" key="1">
    <citation type="submission" date="2016-10" db="EMBL/GenBank/DDBJ databases">
        <authorList>
            <person name="de Groot N.N."/>
        </authorList>
    </citation>
    <scope>NUCLEOTIDE SEQUENCE [LARGE SCALE GENOMIC DNA]</scope>
    <source>
        <strain evidence="3 4">DSM 19803</strain>
    </source>
</reference>
<dbReference type="EMBL" id="FNCW01000001">
    <property type="protein sequence ID" value="SDG39114.1"/>
    <property type="molecule type" value="Genomic_DNA"/>
</dbReference>
<evidence type="ECO:0000256" key="1">
    <source>
        <dbReference type="PROSITE-ProRule" id="PRU00169"/>
    </source>
</evidence>
<evidence type="ECO:0000259" key="2">
    <source>
        <dbReference type="PROSITE" id="PS50110"/>
    </source>
</evidence>
<dbReference type="OrthoDB" id="7631574at2"/>
<dbReference type="GO" id="GO:0000160">
    <property type="term" value="P:phosphorelay signal transduction system"/>
    <property type="evidence" value="ECO:0007669"/>
    <property type="project" value="InterPro"/>
</dbReference>
<dbReference type="Pfam" id="PF00072">
    <property type="entry name" value="Response_reg"/>
    <property type="match status" value="1"/>
</dbReference>
<keyword evidence="1" id="KW-0597">Phosphoprotein</keyword>
<name>A0A1G7TVR3_9FLAO</name>
<dbReference type="InterPro" id="IPR011006">
    <property type="entry name" value="CheY-like_superfamily"/>
</dbReference>
<dbReference type="CDD" id="cd17557">
    <property type="entry name" value="REC_Rcp-like"/>
    <property type="match status" value="1"/>
</dbReference>
<dbReference type="SMART" id="SM00448">
    <property type="entry name" value="REC"/>
    <property type="match status" value="1"/>
</dbReference>
<evidence type="ECO:0000313" key="4">
    <source>
        <dbReference type="Proteomes" id="UP000199296"/>
    </source>
</evidence>
<dbReference type="RefSeq" id="WP_093364138.1">
    <property type="nucleotide sequence ID" value="NZ_FNCW01000001.1"/>
</dbReference>
<organism evidence="3 4">
    <name type="scientific">Psychroflexus sediminis</name>
    <dbReference type="NCBI Taxonomy" id="470826"/>
    <lineage>
        <taxon>Bacteria</taxon>
        <taxon>Pseudomonadati</taxon>
        <taxon>Bacteroidota</taxon>
        <taxon>Flavobacteriia</taxon>
        <taxon>Flavobacteriales</taxon>
        <taxon>Flavobacteriaceae</taxon>
        <taxon>Psychroflexus</taxon>
    </lineage>
</organism>
<gene>
    <name evidence="3" type="ORF">SAMN04488027_10174</name>
</gene>
<keyword evidence="4" id="KW-1185">Reference proteome</keyword>
<protein>
    <submittedName>
        <fullName evidence="3">CheY chemotaxis protein or a CheY-like REC (Receiver) domain</fullName>
    </submittedName>
</protein>
<feature type="modified residue" description="4-aspartylphosphate" evidence="1">
    <location>
        <position position="64"/>
    </location>
</feature>
<dbReference type="Gene3D" id="3.40.50.2300">
    <property type="match status" value="1"/>
</dbReference>
<dbReference type="STRING" id="470826.SAMN04488027_10174"/>
<feature type="domain" description="Response regulatory" evidence="2">
    <location>
        <begin position="6"/>
        <end position="131"/>
    </location>
</feature>
<dbReference type="SUPFAM" id="SSF52172">
    <property type="entry name" value="CheY-like"/>
    <property type="match status" value="1"/>
</dbReference>
<evidence type="ECO:0000313" key="3">
    <source>
        <dbReference type="EMBL" id="SDG39114.1"/>
    </source>
</evidence>
<dbReference type="InterPro" id="IPR001789">
    <property type="entry name" value="Sig_transdc_resp-reg_receiver"/>
</dbReference>
<sequence>MRHPFIILVVEDNKGDVLMITEAFEDANLECQHAVVNNGKAALDYLFKKASFESVETPNLILLDLNIPKYNGMEVLKVLKNNEDLKAIPVVIFTTSSSANDVNACYQNHANCYITKPQDALGFMNAVTKIEEFWTKYANLSNFSKS</sequence>
<dbReference type="InterPro" id="IPR052893">
    <property type="entry name" value="TCS_response_regulator"/>
</dbReference>
<dbReference type="AlphaFoldDB" id="A0A1G7TVR3"/>